<dbReference type="Gene3D" id="1.10.3080.10">
    <property type="entry name" value="Clc chloride channel"/>
    <property type="match status" value="1"/>
</dbReference>
<evidence type="ECO:0000256" key="4">
    <source>
        <dbReference type="ARBA" id="ARBA00022989"/>
    </source>
</evidence>
<evidence type="ECO:0000256" key="5">
    <source>
        <dbReference type="ARBA" id="ARBA00023065"/>
    </source>
</evidence>
<keyword evidence="7" id="KW-0869">Chloride channel</keyword>
<evidence type="ECO:0000313" key="12">
    <source>
        <dbReference type="EMBL" id="VAX34164.1"/>
    </source>
</evidence>
<keyword evidence="8" id="KW-0868">Chloride</keyword>
<dbReference type="Gene3D" id="3.10.580.10">
    <property type="entry name" value="CBS-domain"/>
    <property type="match status" value="1"/>
</dbReference>
<dbReference type="PANTHER" id="PTHR43427">
    <property type="entry name" value="CHLORIDE CHANNEL PROTEIN CLC-E"/>
    <property type="match status" value="1"/>
</dbReference>
<feature type="transmembrane region" description="Helical" evidence="10">
    <location>
        <begin position="241"/>
        <end position="258"/>
    </location>
</feature>
<dbReference type="GO" id="GO:0034707">
    <property type="term" value="C:chloride channel complex"/>
    <property type="evidence" value="ECO:0007669"/>
    <property type="project" value="UniProtKB-KW"/>
</dbReference>
<feature type="transmembrane region" description="Helical" evidence="10">
    <location>
        <begin position="20"/>
        <end position="45"/>
    </location>
</feature>
<feature type="transmembrane region" description="Helical" evidence="10">
    <location>
        <begin position="344"/>
        <end position="366"/>
    </location>
</feature>
<dbReference type="PROSITE" id="PS51371">
    <property type="entry name" value="CBS"/>
    <property type="match status" value="2"/>
</dbReference>
<name>A0A3B1DDQ2_9ZZZZ</name>
<evidence type="ECO:0000256" key="6">
    <source>
        <dbReference type="ARBA" id="ARBA00023136"/>
    </source>
</evidence>
<dbReference type="EMBL" id="UOGI01000266">
    <property type="protein sequence ID" value="VAX34164.1"/>
    <property type="molecule type" value="Genomic_DNA"/>
</dbReference>
<evidence type="ECO:0000256" key="10">
    <source>
        <dbReference type="SAM" id="Phobius"/>
    </source>
</evidence>
<dbReference type="AlphaFoldDB" id="A0A3B1DDQ2"/>
<comment type="subcellular location">
    <subcellularLocation>
        <location evidence="1">Membrane</location>
        <topology evidence="1">Multi-pass membrane protein</topology>
    </subcellularLocation>
</comment>
<feature type="transmembrane region" description="Helical" evidence="10">
    <location>
        <begin position="279"/>
        <end position="297"/>
    </location>
</feature>
<evidence type="ECO:0000256" key="9">
    <source>
        <dbReference type="ARBA" id="ARBA00023303"/>
    </source>
</evidence>
<proteinExistence type="predicted"/>
<evidence type="ECO:0000259" key="11">
    <source>
        <dbReference type="PROSITE" id="PS51371"/>
    </source>
</evidence>
<feature type="transmembrane region" description="Helical" evidence="10">
    <location>
        <begin position="312"/>
        <end position="332"/>
    </location>
</feature>
<keyword evidence="9" id="KW-0407">Ion channel</keyword>
<dbReference type="PRINTS" id="PR00762">
    <property type="entry name" value="CLCHANNEL"/>
</dbReference>
<feature type="domain" description="CBS" evidence="11">
    <location>
        <begin position="524"/>
        <end position="583"/>
    </location>
</feature>
<dbReference type="SMART" id="SM00116">
    <property type="entry name" value="CBS"/>
    <property type="match status" value="2"/>
</dbReference>
<feature type="transmembrane region" description="Helical" evidence="10">
    <location>
        <begin position="200"/>
        <end position="221"/>
    </location>
</feature>
<feature type="transmembrane region" description="Helical" evidence="10">
    <location>
        <begin position="165"/>
        <end position="188"/>
    </location>
</feature>
<dbReference type="InterPro" id="IPR014743">
    <property type="entry name" value="Cl-channel_core"/>
</dbReference>
<dbReference type="PANTHER" id="PTHR43427:SF6">
    <property type="entry name" value="CHLORIDE CHANNEL PROTEIN CLC-E"/>
    <property type="match status" value="1"/>
</dbReference>
<evidence type="ECO:0000256" key="3">
    <source>
        <dbReference type="ARBA" id="ARBA00022692"/>
    </source>
</evidence>
<evidence type="ECO:0000256" key="8">
    <source>
        <dbReference type="ARBA" id="ARBA00023214"/>
    </source>
</evidence>
<dbReference type="SUPFAM" id="SSF81340">
    <property type="entry name" value="Clc chloride channel"/>
    <property type="match status" value="1"/>
</dbReference>
<gene>
    <name evidence="12" type="ORF">MNBD_NITROSPIRAE03-1356</name>
</gene>
<organism evidence="12">
    <name type="scientific">hydrothermal vent metagenome</name>
    <dbReference type="NCBI Taxonomy" id="652676"/>
    <lineage>
        <taxon>unclassified sequences</taxon>
        <taxon>metagenomes</taxon>
        <taxon>ecological metagenomes</taxon>
    </lineage>
</organism>
<dbReference type="InterPro" id="IPR046342">
    <property type="entry name" value="CBS_dom_sf"/>
</dbReference>
<dbReference type="Pfam" id="PF00571">
    <property type="entry name" value="CBS"/>
    <property type="match status" value="2"/>
</dbReference>
<accession>A0A3B1DDQ2</accession>
<feature type="transmembrane region" description="Helical" evidence="10">
    <location>
        <begin position="372"/>
        <end position="397"/>
    </location>
</feature>
<dbReference type="InterPro" id="IPR050368">
    <property type="entry name" value="ClC-type_chloride_channel"/>
</dbReference>
<reference evidence="12" key="1">
    <citation type="submission" date="2018-06" db="EMBL/GenBank/DDBJ databases">
        <authorList>
            <person name="Zhirakovskaya E."/>
        </authorList>
    </citation>
    <scope>NUCLEOTIDE SEQUENCE</scope>
</reference>
<sequence length="586" mass="63256">MRKLFKLLTSRLLSLRLGKHSSLIAMAILVGALSGGANILFRLTLEWTRNIIFHGGSELLGIHKGGFYRMLIPLLPITGALLLIPLSYKFPGMVNGYGFPAFLENVNIKDGIIKLKTIILKIIAPALTIGSGGSAGVEGPIAQIGGAIGSITGQVFNVSGNRMKLLIAAGAAGGIAATFNAPIAGVMFATEIVLLGNFELTSFGVIVISSGIATVISRIYYGSNPAFIVPQYELAGLYETPLYLIMGLFIGPVAVLYIKFFYKVKDMFEKININPHLKPVIGAFMVGVIGIFLPQIMSDGYEYITEALKGNMVFSIMFLLIFLKILATSITLGSGGAGGVFAPALFVGAMTGGAFGTVVHHLFPAYTSSPGAYAMVGVGSFLAAVTHAPLTGMFLLFEMTGNYKIIIPTMFATTIGTFVAHRLFSESIDTYELSKRGINIHAGREITLLSTIKVRDVMRRDFTPVRDKVNLKEFLELVINGGGGFYYPVVDANGDMLGIISLQDMRRVLFEDYIKEIVTVGELATEDVLVLTPDDNLTAAMKNFALMDIEEIPVVAPDNNKKVIGMLRRGDVIAIYNREILRKHSI</sequence>
<keyword evidence="2" id="KW-0813">Transport</keyword>
<keyword evidence="3 10" id="KW-0812">Transmembrane</keyword>
<feature type="domain" description="CBS" evidence="11">
    <location>
        <begin position="458"/>
        <end position="516"/>
    </location>
</feature>
<dbReference type="CDD" id="cd00400">
    <property type="entry name" value="Voltage_gated_ClC"/>
    <property type="match status" value="1"/>
</dbReference>
<dbReference type="GO" id="GO:0005254">
    <property type="term" value="F:chloride channel activity"/>
    <property type="evidence" value="ECO:0007669"/>
    <property type="project" value="UniProtKB-KW"/>
</dbReference>
<dbReference type="InterPro" id="IPR001807">
    <property type="entry name" value="ClC"/>
</dbReference>
<evidence type="ECO:0000256" key="2">
    <source>
        <dbReference type="ARBA" id="ARBA00022448"/>
    </source>
</evidence>
<feature type="transmembrane region" description="Helical" evidence="10">
    <location>
        <begin position="66"/>
        <end position="88"/>
    </location>
</feature>
<evidence type="ECO:0000256" key="1">
    <source>
        <dbReference type="ARBA" id="ARBA00004141"/>
    </source>
</evidence>
<protein>
    <submittedName>
        <fullName evidence="12">Chloride channel protein</fullName>
    </submittedName>
</protein>
<keyword evidence="6 10" id="KW-0472">Membrane</keyword>
<keyword evidence="5" id="KW-0406">Ion transport</keyword>
<dbReference type="Pfam" id="PF00654">
    <property type="entry name" value="Voltage_CLC"/>
    <property type="match status" value="1"/>
</dbReference>
<dbReference type="InterPro" id="IPR000644">
    <property type="entry name" value="CBS_dom"/>
</dbReference>
<keyword evidence="4 10" id="KW-1133">Transmembrane helix</keyword>
<dbReference type="SUPFAM" id="SSF54631">
    <property type="entry name" value="CBS-domain pair"/>
    <property type="match status" value="1"/>
</dbReference>
<evidence type="ECO:0000256" key="7">
    <source>
        <dbReference type="ARBA" id="ARBA00023173"/>
    </source>
</evidence>